<accession>A0A975IV02</accession>
<dbReference type="AlphaFoldDB" id="A0A975IV02"/>
<name>A0A975IV02_9CAUL</name>
<sequence length="828" mass="80317">MQINWIAGANYGSAPSWLPTVLAQVANFYDSVFTNNVTLNIRVNWENLGSGVLASNSNGGPGDTSGVNVSFSTLSSALIAHETTNTQASAYSHLPGGVGTVYVSPSEAQMLGLEGGSTTQVDLYVGSGADWSTYDAFAAIAHEVSETAMGRISTVDSTPSVMDMFRFNGAGSHDLSAGNSLSNTTAYFSVDNGATKLGTWNNDAGAGYDLGDWCVADFPDLGDPDGDPVWNDAMGAQEGGVGPISEVDIELMNALGWSTSIVTSGNIRNVSSGQTLTGWTVMSGGEMVVRAGAVVSNTTFTLARAFDDGVLETGLAGAAILGSIAGTAVGASVVGGTVQVVAGGVTIGAKISGGGAEYVQSGGSESGTVVLSGAHDAVYAGGQATGTVISSGGFENINSGGAATGTLVSNGGAEYALSGGSIANVTVVSGGHDTVSGSATSTTVSSGGFEAVSAHGVATSTTVLGGGYQYVNSGATSINTTVQAGARQTVSSGGVASSTTVAGAQYLSGGTALGATVTSGGVQYVDPGATASGTNVKSGGHDSIYAGGRASGTNVSAGAYEVINSGGVSVNAVISGGALYVNSGAVASGAAISSGGHDTVYAGGQTSGTVIFSAAFETVSSAAVAVGAVINAGGHEYVLSGGTTSGATVASGGVLSISSGGVVAGGLTLGGGTANVSGVLGAGQTVTFQGSGGLLDIANPSAFGAIISGFVLGDTIDLPSFTYSAGTESATWSQTGTSGTLTITDGALVANLTLSGSYVTSNFKLSADSTGGTLINDPPVQAAQNVTLFTQHLAGLNSSPGPFAGSTVSSGGGASALAFALTHPEIRA</sequence>
<proteinExistence type="predicted"/>
<dbReference type="InterPro" id="IPR012332">
    <property type="entry name" value="Autotransporter_pectin_lyase_C"/>
</dbReference>
<dbReference type="KEGG" id="caul:KCG34_25225"/>
<dbReference type="GO" id="GO:0008237">
    <property type="term" value="F:metallopeptidase activity"/>
    <property type="evidence" value="ECO:0007669"/>
    <property type="project" value="UniProtKB-KW"/>
</dbReference>
<evidence type="ECO:0000313" key="1">
    <source>
        <dbReference type="EMBL" id="QUD88290.1"/>
    </source>
</evidence>
<keyword evidence="2" id="KW-1185">Reference proteome</keyword>
<dbReference type="NCBIfam" id="TIGR04415">
    <property type="entry name" value="O_hepto_targRPT"/>
    <property type="match status" value="9"/>
</dbReference>
<dbReference type="NCBIfam" id="NF038122">
    <property type="entry name" value="metallo_LGF"/>
    <property type="match status" value="1"/>
</dbReference>
<gene>
    <name evidence="1" type="ORF">KCG34_25225</name>
</gene>
<dbReference type="InterPro" id="IPR030930">
    <property type="entry name" value="AIDA"/>
</dbReference>
<dbReference type="RefSeq" id="WP_211938341.1">
    <property type="nucleotide sequence ID" value="NZ_CP073078.1"/>
</dbReference>
<dbReference type="Gene3D" id="2.160.20.20">
    <property type="match status" value="2"/>
</dbReference>
<evidence type="ECO:0000313" key="2">
    <source>
        <dbReference type="Proteomes" id="UP000676409"/>
    </source>
</evidence>
<keyword evidence="1" id="KW-0645">Protease</keyword>
<protein>
    <submittedName>
        <fullName evidence="1">NF038122 family metalloprotease</fullName>
    </submittedName>
</protein>
<organism evidence="1 2">
    <name type="scientific">Phenylobacterium montanum</name>
    <dbReference type="NCBI Taxonomy" id="2823693"/>
    <lineage>
        <taxon>Bacteria</taxon>
        <taxon>Pseudomonadati</taxon>
        <taxon>Pseudomonadota</taxon>
        <taxon>Alphaproteobacteria</taxon>
        <taxon>Caulobacterales</taxon>
        <taxon>Caulobacteraceae</taxon>
        <taxon>Phenylobacterium</taxon>
    </lineage>
</organism>
<reference evidence="1" key="1">
    <citation type="submission" date="2021-04" db="EMBL/GenBank/DDBJ databases">
        <title>The complete genome sequence of Caulobacter sp. S6.</title>
        <authorList>
            <person name="Tang Y."/>
            <person name="Ouyang W."/>
            <person name="Liu Q."/>
            <person name="Huang B."/>
            <person name="Guo Z."/>
            <person name="Lei P."/>
        </authorList>
    </citation>
    <scope>NUCLEOTIDE SEQUENCE</scope>
    <source>
        <strain evidence="1">S6</strain>
    </source>
</reference>
<keyword evidence="1" id="KW-0378">Hydrolase</keyword>
<dbReference type="EMBL" id="CP073078">
    <property type="protein sequence ID" value="QUD88290.1"/>
    <property type="molecule type" value="Genomic_DNA"/>
</dbReference>
<keyword evidence="1" id="KW-0482">Metalloprotease</keyword>
<dbReference type="Proteomes" id="UP000676409">
    <property type="component" value="Chromosome"/>
</dbReference>